<organism evidence="1 2">
    <name type="scientific">Pelomonas nitida</name>
    <dbReference type="NCBI Taxonomy" id="3299027"/>
    <lineage>
        <taxon>Bacteria</taxon>
        <taxon>Pseudomonadati</taxon>
        <taxon>Pseudomonadota</taxon>
        <taxon>Betaproteobacteria</taxon>
        <taxon>Burkholderiales</taxon>
        <taxon>Sphaerotilaceae</taxon>
        <taxon>Roseateles</taxon>
    </lineage>
</organism>
<sequence length="342" mass="34569">MPIKTWDTSGNVLFDSDAVVNGVCLGAYLIGAGTSFSRSFSLLAGATVRVMGLNGGTDLSGVTVSYPGSVPTVSATAIPVDRYVVLWATGTPTITSGAGIQAVGATDTVALSPAARGCNYIGKAVYVGTTASAGSPLNGGTLGSVSLRVTSPTPPVMVLGVTSGAYSRISRGPYSLGGNDWGVDVQSVASLPTAGASSWPALLTPDVYVFAAPALPGAGAQAAIYDTDGTLAYDLLAGRVLTSSGPLSYPAGSGVDDYSAALPAGISSTLCGAFGTPYYSEVRSAARGGQYIQRTYAAAWTLSGGSLYRFRTIVFTELDIDPLTRLNESSAVVEIVDLNGLT</sequence>
<proteinExistence type="predicted"/>
<dbReference type="RefSeq" id="WP_394488715.1">
    <property type="nucleotide sequence ID" value="NZ_JBIGIA010000009.1"/>
</dbReference>
<keyword evidence="2" id="KW-1185">Reference proteome</keyword>
<accession>A0ABW7G7I0</accession>
<dbReference type="EMBL" id="JBIGIA010000009">
    <property type="protein sequence ID" value="MFG6457860.1"/>
    <property type="molecule type" value="Genomic_DNA"/>
</dbReference>
<evidence type="ECO:0000313" key="1">
    <source>
        <dbReference type="EMBL" id="MFG6457860.1"/>
    </source>
</evidence>
<comment type="caution">
    <text evidence="1">The sequence shown here is derived from an EMBL/GenBank/DDBJ whole genome shotgun (WGS) entry which is preliminary data.</text>
</comment>
<gene>
    <name evidence="1" type="ORF">ACG00X_13540</name>
</gene>
<reference evidence="1 2" key="1">
    <citation type="submission" date="2024-09" db="EMBL/GenBank/DDBJ databases">
        <title>Novel species of the genus Pelomonas and Roseateles isolated from streams.</title>
        <authorList>
            <person name="Lu H."/>
        </authorList>
    </citation>
    <scope>NUCLEOTIDE SEQUENCE [LARGE SCALE GENOMIC DNA]</scope>
    <source>
        <strain evidence="1 2">BYS96W</strain>
    </source>
</reference>
<name>A0ABW7G7I0_9BURK</name>
<protein>
    <submittedName>
        <fullName evidence="1">Uncharacterized protein</fullName>
    </submittedName>
</protein>
<dbReference type="Proteomes" id="UP001606305">
    <property type="component" value="Unassembled WGS sequence"/>
</dbReference>
<evidence type="ECO:0000313" key="2">
    <source>
        <dbReference type="Proteomes" id="UP001606305"/>
    </source>
</evidence>